<dbReference type="Pfam" id="PF13933">
    <property type="entry name" value="HRXXH"/>
    <property type="match status" value="1"/>
</dbReference>
<accession>A0AAV5R602</accession>
<protein>
    <submittedName>
        <fullName evidence="3">Zps1 protein</fullName>
    </submittedName>
</protein>
<dbReference type="Proteomes" id="UP001378960">
    <property type="component" value="Unassembled WGS sequence"/>
</dbReference>
<evidence type="ECO:0000313" key="3">
    <source>
        <dbReference type="EMBL" id="GMM46833.1"/>
    </source>
</evidence>
<reference evidence="3 4" key="1">
    <citation type="journal article" date="2023" name="Elife">
        <title>Identification of key yeast species and microbe-microbe interactions impacting larval growth of Drosophila in the wild.</title>
        <authorList>
            <person name="Mure A."/>
            <person name="Sugiura Y."/>
            <person name="Maeda R."/>
            <person name="Honda K."/>
            <person name="Sakurai N."/>
            <person name="Takahashi Y."/>
            <person name="Watada M."/>
            <person name="Katoh T."/>
            <person name="Gotoh A."/>
            <person name="Gotoh Y."/>
            <person name="Taniguchi I."/>
            <person name="Nakamura K."/>
            <person name="Hayashi T."/>
            <person name="Katayama T."/>
            <person name="Uemura T."/>
            <person name="Hattori Y."/>
        </authorList>
    </citation>
    <scope>NUCLEOTIDE SEQUENCE [LARGE SCALE GENOMIC DNA]</scope>
    <source>
        <strain evidence="3 4">PK-24</strain>
    </source>
</reference>
<dbReference type="GO" id="GO:0008270">
    <property type="term" value="F:zinc ion binding"/>
    <property type="evidence" value="ECO:0007669"/>
    <property type="project" value="TreeGrafter"/>
</dbReference>
<dbReference type="InterPro" id="IPR039124">
    <property type="entry name" value="PRA1-like"/>
</dbReference>
<dbReference type="GO" id="GO:0005178">
    <property type="term" value="F:integrin binding"/>
    <property type="evidence" value="ECO:0007669"/>
    <property type="project" value="TreeGrafter"/>
</dbReference>
<feature type="chain" id="PRO_5043797910" evidence="1">
    <location>
        <begin position="18"/>
        <end position="254"/>
    </location>
</feature>
<proteinExistence type="predicted"/>
<feature type="signal peptide" evidence="1">
    <location>
        <begin position="1"/>
        <end position="17"/>
    </location>
</feature>
<gene>
    <name evidence="3" type="ORF">DAPK24_034080</name>
</gene>
<comment type="caution">
    <text evidence="3">The sequence shown here is derived from an EMBL/GenBank/DDBJ whole genome shotgun (WGS) entry which is preliminary data.</text>
</comment>
<dbReference type="InterPro" id="IPR024079">
    <property type="entry name" value="MetalloPept_cat_dom_sf"/>
</dbReference>
<keyword evidence="4" id="KW-1185">Reference proteome</keyword>
<dbReference type="InterPro" id="IPR029482">
    <property type="entry name" value="HRXXH"/>
</dbReference>
<dbReference type="Gene3D" id="3.40.390.10">
    <property type="entry name" value="Collagenase (Catalytic Domain)"/>
    <property type="match status" value="1"/>
</dbReference>
<dbReference type="PANTHER" id="PTHR39399:SF1">
    <property type="entry name" value="PROTEIN ZPS1"/>
    <property type="match status" value="1"/>
</dbReference>
<dbReference type="EMBL" id="BTGB01000004">
    <property type="protein sequence ID" value="GMM46833.1"/>
    <property type="molecule type" value="Genomic_DNA"/>
</dbReference>
<dbReference type="SUPFAM" id="SSF55486">
    <property type="entry name" value="Metalloproteases ('zincins'), catalytic domain"/>
    <property type="match status" value="1"/>
</dbReference>
<organism evidence="3 4">
    <name type="scientific">Pichia kluyveri</name>
    <name type="common">Yeast</name>
    <dbReference type="NCBI Taxonomy" id="36015"/>
    <lineage>
        <taxon>Eukaryota</taxon>
        <taxon>Fungi</taxon>
        <taxon>Dikarya</taxon>
        <taxon>Ascomycota</taxon>
        <taxon>Saccharomycotina</taxon>
        <taxon>Pichiomycetes</taxon>
        <taxon>Pichiales</taxon>
        <taxon>Pichiaceae</taxon>
        <taxon>Pichia</taxon>
    </lineage>
</organism>
<dbReference type="GO" id="GO:0008237">
    <property type="term" value="F:metallopeptidase activity"/>
    <property type="evidence" value="ECO:0007669"/>
    <property type="project" value="InterPro"/>
</dbReference>
<evidence type="ECO:0000256" key="1">
    <source>
        <dbReference type="SAM" id="SignalP"/>
    </source>
</evidence>
<evidence type="ECO:0000259" key="2">
    <source>
        <dbReference type="Pfam" id="PF13933"/>
    </source>
</evidence>
<feature type="domain" description="Putative peptidase" evidence="2">
    <location>
        <begin position="10"/>
        <end position="248"/>
    </location>
</feature>
<dbReference type="PANTHER" id="PTHR39399">
    <property type="entry name" value="PROTEIN ZPS1"/>
    <property type="match status" value="1"/>
</dbReference>
<evidence type="ECO:0000313" key="4">
    <source>
        <dbReference type="Proteomes" id="UP001378960"/>
    </source>
</evidence>
<dbReference type="GO" id="GO:0009986">
    <property type="term" value="C:cell surface"/>
    <property type="evidence" value="ECO:0007669"/>
    <property type="project" value="TreeGrafter"/>
</dbReference>
<dbReference type="AlphaFoldDB" id="A0AAV5R602"/>
<name>A0AAV5R602_PICKL</name>
<dbReference type="GO" id="GO:0005576">
    <property type="term" value="C:extracellular region"/>
    <property type="evidence" value="ECO:0007669"/>
    <property type="project" value="TreeGrafter"/>
</dbReference>
<dbReference type="GO" id="GO:0009277">
    <property type="term" value="C:fungal-type cell wall"/>
    <property type="evidence" value="ECO:0007669"/>
    <property type="project" value="TreeGrafter"/>
</dbReference>
<keyword evidence="1" id="KW-0732">Signal</keyword>
<sequence length="254" mass="28212">MKFSISIIASLLSTTLALPVKLSNSTSNSTNSQEIVGFSDDFMKTWTDVTYPTIENCNATQIKLINKYYEDLLEVASIARSHLINEGVDEAFEHWFGDDGNPLTVLGVIDNIVEGKKDGALYRCDDIEGSCASHPTTWPGYHRVNASQETVICDLFFTSKKPIEDMCVIGNITDVGPKKFAGIDLFHRFLHIDSINKGFIAEYVEEKDELVEYAENNSSFAVINTDNILYYLAETYALELTPGGCLGDYDALSK</sequence>